<comment type="catalytic activity">
    <reaction evidence="1 9 10">
        <text>Endonucleolytic cleavage to 5'-phosphomonoester.</text>
        <dbReference type="EC" id="3.1.26.4"/>
    </reaction>
</comment>
<dbReference type="AlphaFoldDB" id="A0A0N5AKI0"/>
<evidence type="ECO:0000256" key="2">
    <source>
        <dbReference type="ARBA" id="ARBA00001946"/>
    </source>
</evidence>
<comment type="cofactor">
    <cofactor evidence="2">
        <name>Mg(2+)</name>
        <dbReference type="ChEBI" id="CHEBI:18420"/>
    </cofactor>
</comment>
<evidence type="ECO:0000256" key="6">
    <source>
        <dbReference type="ARBA" id="ARBA00022759"/>
    </source>
</evidence>
<evidence type="ECO:0000256" key="4">
    <source>
        <dbReference type="ARBA" id="ARBA00022722"/>
    </source>
</evidence>
<evidence type="ECO:0000256" key="9">
    <source>
        <dbReference type="PROSITE-ProRule" id="PRU01319"/>
    </source>
</evidence>
<dbReference type="PROSITE" id="PS51975">
    <property type="entry name" value="RNASE_H_2"/>
    <property type="match status" value="1"/>
</dbReference>
<evidence type="ECO:0000256" key="5">
    <source>
        <dbReference type="ARBA" id="ARBA00022723"/>
    </source>
</evidence>
<dbReference type="GO" id="GO:0006298">
    <property type="term" value="P:mismatch repair"/>
    <property type="evidence" value="ECO:0007669"/>
    <property type="project" value="TreeGrafter"/>
</dbReference>
<evidence type="ECO:0000313" key="13">
    <source>
        <dbReference type="WBParaSite" id="SMUV_0000500401-mRNA-1"/>
    </source>
</evidence>
<dbReference type="FunFam" id="1.10.10.460:FF:000001">
    <property type="entry name" value="Ribonuclease"/>
    <property type="match status" value="1"/>
</dbReference>
<dbReference type="InterPro" id="IPR023160">
    <property type="entry name" value="RNase_HII_hlx-loop-hlx_cap_dom"/>
</dbReference>
<evidence type="ECO:0000259" key="11">
    <source>
        <dbReference type="PROSITE" id="PS51975"/>
    </source>
</evidence>
<dbReference type="Pfam" id="PF01351">
    <property type="entry name" value="RNase_HII"/>
    <property type="match status" value="1"/>
</dbReference>
<dbReference type="Proteomes" id="UP000046393">
    <property type="component" value="Unplaced"/>
</dbReference>
<keyword evidence="4 9" id="KW-0540">Nuclease</keyword>
<evidence type="ECO:0000313" key="12">
    <source>
        <dbReference type="Proteomes" id="UP000046393"/>
    </source>
</evidence>
<protein>
    <recommendedName>
        <fullName evidence="10">Ribonuclease</fullName>
        <ecNumber evidence="10">3.1.26.4</ecNumber>
    </recommendedName>
</protein>
<evidence type="ECO:0000256" key="8">
    <source>
        <dbReference type="ARBA" id="ARBA00024981"/>
    </source>
</evidence>
<dbReference type="Gene3D" id="3.30.420.10">
    <property type="entry name" value="Ribonuclease H-like superfamily/Ribonuclease H"/>
    <property type="match status" value="1"/>
</dbReference>
<dbReference type="GO" id="GO:0043137">
    <property type="term" value="P:DNA replication, removal of RNA primer"/>
    <property type="evidence" value="ECO:0007669"/>
    <property type="project" value="TreeGrafter"/>
</dbReference>
<dbReference type="SUPFAM" id="SSF53098">
    <property type="entry name" value="Ribonuclease H-like"/>
    <property type="match status" value="1"/>
</dbReference>
<dbReference type="FunFam" id="3.30.420.10:FF:000016">
    <property type="entry name" value="Ribonuclease"/>
    <property type="match status" value="1"/>
</dbReference>
<evidence type="ECO:0000256" key="3">
    <source>
        <dbReference type="ARBA" id="ARBA00007058"/>
    </source>
</evidence>
<feature type="binding site" evidence="9">
    <location>
        <position position="45"/>
    </location>
    <ligand>
        <name>a divalent metal cation</name>
        <dbReference type="ChEBI" id="CHEBI:60240"/>
    </ligand>
</feature>
<dbReference type="InterPro" id="IPR012337">
    <property type="entry name" value="RNaseH-like_sf"/>
</dbReference>
<feature type="binding site" evidence="9">
    <location>
        <position position="155"/>
    </location>
    <ligand>
        <name>a divalent metal cation</name>
        <dbReference type="ChEBI" id="CHEBI:60240"/>
    </ligand>
</feature>
<dbReference type="STRING" id="451379.A0A0N5AKI0"/>
<dbReference type="GO" id="GO:0003723">
    <property type="term" value="F:RNA binding"/>
    <property type="evidence" value="ECO:0007669"/>
    <property type="project" value="UniProtKB-UniRule"/>
</dbReference>
<dbReference type="WBParaSite" id="SMUV_0000500401-mRNA-1">
    <property type="protein sequence ID" value="SMUV_0000500401-mRNA-1"/>
    <property type="gene ID" value="SMUV_0000500401"/>
</dbReference>
<keyword evidence="7 9" id="KW-0378">Hydrolase</keyword>
<dbReference type="PANTHER" id="PTHR10954">
    <property type="entry name" value="RIBONUCLEASE H2 SUBUNIT A"/>
    <property type="match status" value="1"/>
</dbReference>
<sequence>MSNASLSGSFNGLKARSEFATAVTTCGTGFSGYGAGTPCALGIDEAGRGPLLGPMVYACAVSPLDKMDELKCLGIKDSKLLSEVKREDIFNLMKNSESTKEIVNYACRVLSARMISAAMLRRCKYSLNDLSHESAIALIQTALNCNINVKEIYVDTVGPKATYQEKLQKHFPEIFITVTEKADAIYPIVGAASIAAKVTRDTILKNWDFEEKSILVPEGGYGSGYPGDPSTKKFLISSADPVFGYSSLIRFSWRPVESALDKLAADCHW</sequence>
<dbReference type="GO" id="GO:0004523">
    <property type="term" value="F:RNA-DNA hybrid ribonuclease activity"/>
    <property type="evidence" value="ECO:0007669"/>
    <property type="project" value="UniProtKB-UniRule"/>
</dbReference>
<organism evidence="12 13">
    <name type="scientific">Syphacia muris</name>
    <dbReference type="NCBI Taxonomy" id="451379"/>
    <lineage>
        <taxon>Eukaryota</taxon>
        <taxon>Metazoa</taxon>
        <taxon>Ecdysozoa</taxon>
        <taxon>Nematoda</taxon>
        <taxon>Chromadorea</taxon>
        <taxon>Rhabditida</taxon>
        <taxon>Spirurina</taxon>
        <taxon>Oxyuridomorpha</taxon>
        <taxon>Oxyuroidea</taxon>
        <taxon>Oxyuridae</taxon>
        <taxon>Syphacia</taxon>
    </lineage>
</organism>
<dbReference type="InterPro" id="IPR036397">
    <property type="entry name" value="RNaseH_sf"/>
</dbReference>
<proteinExistence type="inferred from homology"/>
<dbReference type="GO" id="GO:0032299">
    <property type="term" value="C:ribonuclease H2 complex"/>
    <property type="evidence" value="ECO:0007669"/>
    <property type="project" value="UniProtKB-ARBA"/>
</dbReference>
<feature type="domain" description="RNase H type-2" evidence="11">
    <location>
        <begin position="38"/>
        <end position="265"/>
    </location>
</feature>
<evidence type="ECO:0000256" key="1">
    <source>
        <dbReference type="ARBA" id="ARBA00000077"/>
    </source>
</evidence>
<comment type="function">
    <text evidence="8">Catalytic subunit of RNase HII, an endonuclease that specifically degrades the RNA of RNA:DNA hybrids. Participates in DNA replication, possibly by mediating the removal of lagging-strand Okazaki fragment RNA primers during DNA replication. Mediates the excision of single ribonucleotides from DNA:RNA duplexes.</text>
</comment>
<comment type="function">
    <text evidence="10">Endonuclease that specifically degrades the RNA of RNA-DNA hybrids.</text>
</comment>
<dbReference type="InterPro" id="IPR004649">
    <property type="entry name" value="RNase_H2_suA"/>
</dbReference>
<dbReference type="InterPro" id="IPR024567">
    <property type="entry name" value="RNase_HII/HIII_dom"/>
</dbReference>
<evidence type="ECO:0000256" key="10">
    <source>
        <dbReference type="RuleBase" id="RU003515"/>
    </source>
</evidence>
<evidence type="ECO:0000256" key="7">
    <source>
        <dbReference type="ARBA" id="ARBA00022801"/>
    </source>
</evidence>
<reference evidence="13" key="1">
    <citation type="submission" date="2017-02" db="UniProtKB">
        <authorList>
            <consortium name="WormBaseParasite"/>
        </authorList>
    </citation>
    <scope>IDENTIFICATION</scope>
</reference>
<accession>A0A0N5AKI0</accession>
<dbReference type="InterPro" id="IPR001352">
    <property type="entry name" value="RNase_HII/HIII"/>
</dbReference>
<dbReference type="Gene3D" id="1.10.10.460">
    <property type="entry name" value="Ribonuclease hii. Domain 2"/>
    <property type="match status" value="1"/>
</dbReference>
<keyword evidence="5 9" id="KW-0479">Metal-binding</keyword>
<keyword evidence="12" id="KW-1185">Reference proteome</keyword>
<comment type="similarity">
    <text evidence="3">Belongs to the RNase HII family. Eukaryotic subfamily.</text>
</comment>
<comment type="cofactor">
    <cofactor evidence="9">
        <name>Mn(2+)</name>
        <dbReference type="ChEBI" id="CHEBI:29035"/>
    </cofactor>
    <cofactor evidence="9">
        <name>Mg(2+)</name>
        <dbReference type="ChEBI" id="CHEBI:18420"/>
    </cofactor>
    <text evidence="9">Manganese or magnesium. Binds 1 divalent metal ion per monomer in the absence of substrate. May bind a second metal ion after substrate binding.</text>
</comment>
<name>A0A0N5AKI0_9BILA</name>
<dbReference type="NCBIfam" id="TIGR00729">
    <property type="entry name" value="ribonuclease HII"/>
    <property type="match status" value="1"/>
</dbReference>
<feature type="binding site" evidence="9">
    <location>
        <position position="44"/>
    </location>
    <ligand>
        <name>a divalent metal cation</name>
        <dbReference type="ChEBI" id="CHEBI:60240"/>
    </ligand>
</feature>
<dbReference type="EC" id="3.1.26.4" evidence="10"/>
<dbReference type="GO" id="GO:0046872">
    <property type="term" value="F:metal ion binding"/>
    <property type="evidence" value="ECO:0007669"/>
    <property type="project" value="UniProtKB-KW"/>
</dbReference>
<keyword evidence="6 9" id="KW-0255">Endonuclease</keyword>
<dbReference type="CDD" id="cd07181">
    <property type="entry name" value="RNase_HII_eukaryota_like"/>
    <property type="match status" value="1"/>
</dbReference>
<dbReference type="PANTHER" id="PTHR10954:SF7">
    <property type="entry name" value="RIBONUCLEASE H2 SUBUNIT A"/>
    <property type="match status" value="1"/>
</dbReference>